<feature type="binding site" evidence="14">
    <location>
        <position position="906"/>
    </location>
    <ligand>
        <name>Zn(2+)</name>
        <dbReference type="ChEBI" id="CHEBI:29105"/>
    </ligand>
</feature>
<keyword evidence="10 14" id="KW-0648">Protein biosynthesis</keyword>
<dbReference type="Gene3D" id="3.90.740.10">
    <property type="entry name" value="Valyl/Leucyl/Isoleucyl-tRNA synthetase, editing domain"/>
    <property type="match status" value="1"/>
</dbReference>
<evidence type="ECO:0000256" key="14">
    <source>
        <dbReference type="HAMAP-Rule" id="MF_02002"/>
    </source>
</evidence>
<organism evidence="18 19">
    <name type="scientific">Methylomonas koyamae</name>
    <dbReference type="NCBI Taxonomy" id="702114"/>
    <lineage>
        <taxon>Bacteria</taxon>
        <taxon>Pseudomonadati</taxon>
        <taxon>Pseudomonadota</taxon>
        <taxon>Gammaproteobacteria</taxon>
        <taxon>Methylococcales</taxon>
        <taxon>Methylococcaceae</taxon>
        <taxon>Methylomonas</taxon>
    </lineage>
</organism>
<comment type="catalytic activity">
    <reaction evidence="13 14">
        <text>tRNA(Ile) + L-isoleucine + ATP = L-isoleucyl-tRNA(Ile) + AMP + diphosphate</text>
        <dbReference type="Rhea" id="RHEA:11060"/>
        <dbReference type="Rhea" id="RHEA-COMP:9666"/>
        <dbReference type="Rhea" id="RHEA-COMP:9695"/>
        <dbReference type="ChEBI" id="CHEBI:30616"/>
        <dbReference type="ChEBI" id="CHEBI:33019"/>
        <dbReference type="ChEBI" id="CHEBI:58045"/>
        <dbReference type="ChEBI" id="CHEBI:78442"/>
        <dbReference type="ChEBI" id="CHEBI:78528"/>
        <dbReference type="ChEBI" id="CHEBI:456215"/>
        <dbReference type="EC" id="6.1.1.5"/>
    </reaction>
</comment>
<dbReference type="InterPro" id="IPR002301">
    <property type="entry name" value="Ile-tRNA-ligase"/>
</dbReference>
<comment type="caution">
    <text evidence="18">The sequence shown here is derived from an EMBL/GenBank/DDBJ whole genome shotgun (WGS) entry which is preliminary data.</text>
</comment>
<evidence type="ECO:0000256" key="13">
    <source>
        <dbReference type="ARBA" id="ARBA00048359"/>
    </source>
</evidence>
<evidence type="ECO:0000256" key="2">
    <source>
        <dbReference type="ARBA" id="ARBA00006887"/>
    </source>
</evidence>
<dbReference type="GO" id="GO:0000049">
    <property type="term" value="F:tRNA binding"/>
    <property type="evidence" value="ECO:0007669"/>
    <property type="project" value="InterPro"/>
</dbReference>
<dbReference type="PANTHER" id="PTHR42765:SF1">
    <property type="entry name" value="ISOLEUCINE--TRNA LIGASE, MITOCHONDRIAL"/>
    <property type="match status" value="1"/>
</dbReference>
<comment type="cofactor">
    <cofactor evidence="14">
        <name>Zn(2+)</name>
        <dbReference type="ChEBI" id="CHEBI:29105"/>
    </cofactor>
    <text evidence="14">Binds 1 zinc ion per subunit.</text>
</comment>
<evidence type="ECO:0000256" key="1">
    <source>
        <dbReference type="ARBA" id="ARBA00004496"/>
    </source>
</evidence>
<dbReference type="FunFam" id="3.40.50.620:FF:000042">
    <property type="entry name" value="Isoleucine--tRNA ligase"/>
    <property type="match status" value="1"/>
</dbReference>
<evidence type="ECO:0000259" key="17">
    <source>
        <dbReference type="Pfam" id="PF08264"/>
    </source>
</evidence>
<dbReference type="InterPro" id="IPR050081">
    <property type="entry name" value="Ile-tRNA_ligase"/>
</dbReference>
<accession>A0A177NDT1</accession>
<dbReference type="Proteomes" id="UP000077857">
    <property type="component" value="Unassembled WGS sequence"/>
</dbReference>
<keyword evidence="7 14" id="KW-0547">Nucleotide-binding</keyword>
<feature type="binding site" evidence="14">
    <location>
        <position position="929"/>
    </location>
    <ligand>
        <name>Zn(2+)</name>
        <dbReference type="ChEBI" id="CHEBI:29105"/>
    </ligand>
</feature>
<feature type="binding site" evidence="14">
    <location>
        <position position="909"/>
    </location>
    <ligand>
        <name>Zn(2+)</name>
        <dbReference type="ChEBI" id="CHEBI:29105"/>
    </ligand>
</feature>
<feature type="binding site" evidence="14">
    <location>
        <position position="926"/>
    </location>
    <ligand>
        <name>Zn(2+)</name>
        <dbReference type="ChEBI" id="CHEBI:29105"/>
    </ligand>
</feature>
<dbReference type="Pfam" id="PF08264">
    <property type="entry name" value="Anticodon_1"/>
    <property type="match status" value="1"/>
</dbReference>
<dbReference type="PROSITE" id="PS00178">
    <property type="entry name" value="AA_TRNA_LIGASE_I"/>
    <property type="match status" value="1"/>
</dbReference>
<keyword evidence="6 14" id="KW-0479">Metal-binding</keyword>
<dbReference type="InterPro" id="IPR010663">
    <property type="entry name" value="Znf_FPG/IleRS"/>
</dbReference>
<feature type="short sequence motif" description="'KMSKS' region" evidence="14">
    <location>
        <begin position="608"/>
        <end position="612"/>
    </location>
</feature>
<dbReference type="OrthoDB" id="9810365at2"/>
<evidence type="ECO:0000313" key="19">
    <source>
        <dbReference type="Proteomes" id="UP000077857"/>
    </source>
</evidence>
<dbReference type="GO" id="GO:0008270">
    <property type="term" value="F:zinc ion binding"/>
    <property type="evidence" value="ECO:0007669"/>
    <property type="project" value="UniProtKB-UniRule"/>
</dbReference>
<dbReference type="FunFam" id="1.10.730.20:FF:000001">
    <property type="entry name" value="Isoleucine--tRNA ligase"/>
    <property type="match status" value="1"/>
</dbReference>
<dbReference type="GO" id="GO:0006428">
    <property type="term" value="P:isoleucyl-tRNA aminoacylation"/>
    <property type="evidence" value="ECO:0007669"/>
    <property type="project" value="UniProtKB-UniRule"/>
</dbReference>
<dbReference type="FunFam" id="3.40.50.620:FF:000048">
    <property type="entry name" value="Isoleucine--tRNA ligase"/>
    <property type="match status" value="1"/>
</dbReference>
<comment type="function">
    <text evidence="12 14">Catalyzes the attachment of isoleucine to tRNA(Ile). As IleRS can inadvertently accommodate and process structurally similar amino acids such as valine, to avoid such errors it has two additional distinct tRNA(Ile)-dependent editing activities. One activity is designated as 'pretransfer' editing and involves the hydrolysis of activated Val-AMP. The other activity is designated 'posttransfer' editing and involves deacylation of mischarged Val-tRNA(Ile).</text>
</comment>
<keyword evidence="11 14" id="KW-0030">Aminoacyl-tRNA synthetase</keyword>
<evidence type="ECO:0000259" key="16">
    <source>
        <dbReference type="Pfam" id="PF06827"/>
    </source>
</evidence>
<keyword evidence="5 14" id="KW-0436">Ligase</keyword>
<dbReference type="InterPro" id="IPR014729">
    <property type="entry name" value="Rossmann-like_a/b/a_fold"/>
</dbReference>
<evidence type="ECO:0000256" key="9">
    <source>
        <dbReference type="ARBA" id="ARBA00022840"/>
    </source>
</evidence>
<dbReference type="SUPFAM" id="SSF47323">
    <property type="entry name" value="Anticodon-binding domain of a subclass of class I aminoacyl-tRNA synthetases"/>
    <property type="match status" value="1"/>
</dbReference>
<dbReference type="GO" id="GO:0005829">
    <property type="term" value="C:cytosol"/>
    <property type="evidence" value="ECO:0007669"/>
    <property type="project" value="TreeGrafter"/>
</dbReference>
<feature type="domain" description="Zinc finger FPG/IleRS-type" evidence="16">
    <location>
        <begin position="904"/>
        <end position="931"/>
    </location>
</feature>
<dbReference type="InterPro" id="IPR033708">
    <property type="entry name" value="Anticodon_Ile_BEm"/>
</dbReference>
<name>A0A177NDT1_9GAMM</name>
<dbReference type="CDD" id="cd00818">
    <property type="entry name" value="IleRS_core"/>
    <property type="match status" value="1"/>
</dbReference>
<comment type="domain">
    <text evidence="14">IleRS has two distinct active sites: one for aminoacylation and one for editing. The misactivated valine is translocated from the active site to the editing site, which sterically excludes the correctly activated isoleucine. The single editing site contains two valyl binding pockets, one specific for each substrate (Val-AMP or Val-tRNA(Ile)).</text>
</comment>
<dbReference type="InterPro" id="IPR002300">
    <property type="entry name" value="aa-tRNA-synth_Ia"/>
</dbReference>
<sequence length="943" mass="106122">MTIDYKQTLNLPKTEFAMKANLAQREPEMLKQWNENQLYQKIREVCAGRPKFILHDGPPYANGAIHIGHAVNKVLKDIIVKSKTLAGFDAPYVPGWDCHGLPIELMVEKSVGKAGVKVSPAEFRKECRAYAKKQVGIQKEEFIRLGVLGDWDNPYLTMDFAFEADIVRALGRIAAKGHLSKGFKPVHWCTDCGSALAEAEVEYEDKHSPAIDVRFAVVDEHAFMEKCHHAGDREGKGPLSVVIWTTTPWTLPANQAVALNPELEYAVVQCEIDGQTERLLLAEALLKDAVLRYGIGEHHIVGYCKGNALEGLLLQHPFYDRQVPIILGDHVTTDAGTGAVHTAPGHGQEDYVVGMKYDLPVDNPVGGNGVFLPGTELFAGLHVFSANDKVLEVLRERGKLLHHHALLHSYPHCWRHKTPIIFRATPQWFISMNQNGLRDTALNEVKRVDWIPDWGQARIEAMISNRPDWCISRQRTWGVPIAFFVHKESGELHPRSAELIEQVAQRIEQHGIDAWFELDAAELLGAEAEHYEKVADTLDVWFDSGVTHAAVLERREQLKFPADLYLEGSDQHRGWFQSSLMASVAMNDVAPYKEVLTHGFTVDAEGKKMSKSKGNVVLPQTVMKSLGADVLRLWVASTDYRYEMSVSDEILKRTSDAYRRLRNTARFLLANLDGFDPARHLVGKNDLLALDRWVVDKAWQLQEEIKTAYDEYQFQVIYQKVLNFCSIDLGGFYLDIVKDRQYTAKEDCLARRSGQTAMYHVVEALARWLAPITSYTADEIWQFIPGQRGESVFMETWYQGLFPLEADAAINRDTWDKVMAVRAAVSKELESLRKAGAIGASLNAEVELYCDEAYAAELNKLGKELHFVFITSNAGVSDMQFCPDDAVATDIDGLKIKVSVSEQQKCVRCWHQRYDIGEHPEHPELCGRCVENVAGAGETRLYA</sequence>
<dbReference type="Gene3D" id="3.40.50.620">
    <property type="entry name" value="HUPs"/>
    <property type="match status" value="2"/>
</dbReference>
<dbReference type="RefSeq" id="WP_064040649.1">
    <property type="nucleotide sequence ID" value="NZ_LUUJ01000080.1"/>
</dbReference>
<dbReference type="GO" id="GO:0005524">
    <property type="term" value="F:ATP binding"/>
    <property type="evidence" value="ECO:0007669"/>
    <property type="project" value="UniProtKB-UniRule"/>
</dbReference>
<dbReference type="EMBL" id="LUUJ01000080">
    <property type="protein sequence ID" value="OAI15764.1"/>
    <property type="molecule type" value="Genomic_DNA"/>
</dbReference>
<evidence type="ECO:0000256" key="12">
    <source>
        <dbReference type="ARBA" id="ARBA00025217"/>
    </source>
</evidence>
<gene>
    <name evidence="14 18" type="primary">ileS</name>
    <name evidence="18" type="ORF">A1507_13135</name>
</gene>
<dbReference type="InterPro" id="IPR001412">
    <property type="entry name" value="aa-tRNA-synth_I_CS"/>
</dbReference>
<dbReference type="EC" id="6.1.1.5" evidence="14"/>
<feature type="short sequence motif" description="'HIGH' region" evidence="14">
    <location>
        <begin position="59"/>
        <end position="69"/>
    </location>
</feature>
<comment type="subunit">
    <text evidence="3 14">Monomer.</text>
</comment>
<dbReference type="PRINTS" id="PR00984">
    <property type="entry name" value="TRNASYNTHILE"/>
</dbReference>
<proteinExistence type="inferred from homology"/>
<evidence type="ECO:0000256" key="11">
    <source>
        <dbReference type="ARBA" id="ARBA00023146"/>
    </source>
</evidence>
<comment type="similarity">
    <text evidence="2 14">Belongs to the class-I aminoacyl-tRNA synthetase family. IleS type 1 subfamily.</text>
</comment>
<dbReference type="AlphaFoldDB" id="A0A177NDT1"/>
<evidence type="ECO:0000256" key="5">
    <source>
        <dbReference type="ARBA" id="ARBA00022598"/>
    </source>
</evidence>
<protein>
    <recommendedName>
        <fullName evidence="14">Isoleucine--tRNA ligase</fullName>
        <ecNumber evidence="14">6.1.1.5</ecNumber>
    </recommendedName>
    <alternativeName>
        <fullName evidence="14">Isoleucyl-tRNA synthetase</fullName>
        <shortName evidence="14">IleRS</shortName>
    </alternativeName>
</protein>
<dbReference type="PANTHER" id="PTHR42765">
    <property type="entry name" value="SOLEUCYL-TRNA SYNTHETASE"/>
    <property type="match status" value="1"/>
</dbReference>
<comment type="subcellular location">
    <subcellularLocation>
        <location evidence="1 14">Cytoplasm</location>
    </subcellularLocation>
</comment>
<dbReference type="Pfam" id="PF06827">
    <property type="entry name" value="zf-FPG_IleRS"/>
    <property type="match status" value="1"/>
</dbReference>
<dbReference type="InterPro" id="IPR009080">
    <property type="entry name" value="tRNAsynth_Ia_anticodon-bd"/>
</dbReference>
<dbReference type="InterPro" id="IPR009008">
    <property type="entry name" value="Val/Leu/Ile-tRNA-synth_edit"/>
</dbReference>
<dbReference type="InterPro" id="IPR013155">
    <property type="entry name" value="M/V/L/I-tRNA-synth_anticd-bd"/>
</dbReference>
<keyword evidence="9 14" id="KW-0067">ATP-binding</keyword>
<evidence type="ECO:0000259" key="15">
    <source>
        <dbReference type="Pfam" id="PF00133"/>
    </source>
</evidence>
<evidence type="ECO:0000256" key="3">
    <source>
        <dbReference type="ARBA" id="ARBA00011245"/>
    </source>
</evidence>
<dbReference type="CDD" id="cd07960">
    <property type="entry name" value="Anticodon_Ia_Ile_BEm"/>
    <property type="match status" value="1"/>
</dbReference>
<feature type="binding site" evidence="14">
    <location>
        <position position="567"/>
    </location>
    <ligand>
        <name>L-isoleucyl-5'-AMP</name>
        <dbReference type="ChEBI" id="CHEBI:178002"/>
    </ligand>
</feature>
<evidence type="ECO:0000256" key="4">
    <source>
        <dbReference type="ARBA" id="ARBA00022490"/>
    </source>
</evidence>
<evidence type="ECO:0000256" key="10">
    <source>
        <dbReference type="ARBA" id="ARBA00022917"/>
    </source>
</evidence>
<dbReference type="Gene3D" id="1.10.10.830">
    <property type="entry name" value="Ile-tRNA synthetase CP2 domain-like"/>
    <property type="match status" value="1"/>
</dbReference>
<feature type="domain" description="Methionyl/Valyl/Leucyl/Isoleucyl-tRNA synthetase anticodon-binding" evidence="17">
    <location>
        <begin position="691"/>
        <end position="847"/>
    </location>
</feature>
<evidence type="ECO:0000256" key="8">
    <source>
        <dbReference type="ARBA" id="ARBA00022833"/>
    </source>
</evidence>
<dbReference type="HAMAP" id="MF_02002">
    <property type="entry name" value="Ile_tRNA_synth_type1"/>
    <property type="match status" value="1"/>
</dbReference>
<reference evidence="18 19" key="1">
    <citation type="submission" date="2016-03" db="EMBL/GenBank/DDBJ databases">
        <authorList>
            <person name="Ploux O."/>
        </authorList>
    </citation>
    <scope>NUCLEOTIDE SEQUENCE [LARGE SCALE GENOMIC DNA]</scope>
    <source>
        <strain evidence="18 19">R-45378</strain>
    </source>
</reference>
<evidence type="ECO:0000256" key="7">
    <source>
        <dbReference type="ARBA" id="ARBA00022741"/>
    </source>
</evidence>
<keyword evidence="4 14" id="KW-0963">Cytoplasm</keyword>
<dbReference type="Gene3D" id="1.10.730.20">
    <property type="match status" value="1"/>
</dbReference>
<dbReference type="InterPro" id="IPR023585">
    <property type="entry name" value="Ile-tRNA-ligase_type1"/>
</dbReference>
<dbReference type="SUPFAM" id="SSF50677">
    <property type="entry name" value="ValRS/IleRS/LeuRS editing domain"/>
    <property type="match status" value="1"/>
</dbReference>
<feature type="domain" description="Aminoacyl-tRNA synthetase class Ia" evidence="15">
    <location>
        <begin position="29"/>
        <end position="646"/>
    </location>
</feature>
<keyword evidence="8 14" id="KW-0862">Zinc</keyword>
<dbReference type="GO" id="GO:0004822">
    <property type="term" value="F:isoleucine-tRNA ligase activity"/>
    <property type="evidence" value="ECO:0007669"/>
    <property type="project" value="UniProtKB-UniRule"/>
</dbReference>
<dbReference type="SUPFAM" id="SSF52374">
    <property type="entry name" value="Nucleotidylyl transferase"/>
    <property type="match status" value="1"/>
</dbReference>
<feature type="binding site" evidence="14">
    <location>
        <position position="611"/>
    </location>
    <ligand>
        <name>ATP</name>
        <dbReference type="ChEBI" id="CHEBI:30616"/>
    </ligand>
</feature>
<evidence type="ECO:0000313" key="18">
    <source>
        <dbReference type="EMBL" id="OAI15764.1"/>
    </source>
</evidence>
<evidence type="ECO:0000256" key="6">
    <source>
        <dbReference type="ARBA" id="ARBA00022723"/>
    </source>
</evidence>
<dbReference type="Pfam" id="PF00133">
    <property type="entry name" value="tRNA-synt_1"/>
    <property type="match status" value="1"/>
</dbReference>
<dbReference type="NCBIfam" id="TIGR00392">
    <property type="entry name" value="ileS"/>
    <property type="match status" value="1"/>
</dbReference>
<dbReference type="GO" id="GO:0002161">
    <property type="term" value="F:aminoacyl-tRNA deacylase activity"/>
    <property type="evidence" value="ECO:0007669"/>
    <property type="project" value="InterPro"/>
</dbReference>